<dbReference type="SUPFAM" id="SSF47203">
    <property type="entry name" value="Acyl-CoA dehydrogenase C-terminal domain-like"/>
    <property type="match status" value="1"/>
</dbReference>
<dbReference type="GO" id="GO:0055088">
    <property type="term" value="P:lipid homeostasis"/>
    <property type="evidence" value="ECO:0007669"/>
    <property type="project" value="TreeGrafter"/>
</dbReference>
<dbReference type="EMBL" id="KN833029">
    <property type="protein sequence ID" value="KIM77008.1"/>
    <property type="molecule type" value="Genomic_DNA"/>
</dbReference>
<proteinExistence type="predicted"/>
<dbReference type="GO" id="GO:0071949">
    <property type="term" value="F:FAD binding"/>
    <property type="evidence" value="ECO:0007669"/>
    <property type="project" value="InterPro"/>
</dbReference>
<dbReference type="GO" id="GO:0003997">
    <property type="term" value="F:acyl-CoA oxidase activity"/>
    <property type="evidence" value="ECO:0007669"/>
    <property type="project" value="InterPro"/>
</dbReference>
<accession>A0A0C3AST2</accession>
<name>A0A0C3AST2_PILCF</name>
<dbReference type="Proteomes" id="UP000054166">
    <property type="component" value="Unassembled WGS sequence"/>
</dbReference>
<dbReference type="SUPFAM" id="SSF56645">
    <property type="entry name" value="Acyl-CoA dehydrogenase NM domain-like"/>
    <property type="match status" value="1"/>
</dbReference>
<dbReference type="InterPro" id="IPR046373">
    <property type="entry name" value="Acyl-CoA_Oxase/DH_mid-dom_sf"/>
</dbReference>
<dbReference type="Gene3D" id="1.20.140.10">
    <property type="entry name" value="Butyryl-CoA Dehydrogenase, subunit A, domain 3"/>
    <property type="match status" value="1"/>
</dbReference>
<sequence length="566" mass="62621">MAETLHSHPLFKIRAELLPNEERVALSYKRAKVVMRSFPLSASDVQHCTPRFWALMRHPIMSFDIAMYTILTIHVNLVIGTLSRHMDKRPEFKRLVDSLLQFETLGIYQLSERAHGVDSFNVETTATMTNRGYIFHTPREEAEKFVPASTSGFGVPKVSLVNALLIVNGKNLGARFFVVPICNEREMYTGVTSTRLPPRPGTSPLDWALTRFTNVHLPFSALVASDPFDLSLPPNPREAWWNELWRIQYGTMCVAAPFISGLKTSAYITGQYSLHRTVTGPAKKPLPIISFRTQQLPVAEAAAAGLVYEEFFTIAVELAFCGTSDPRVRHALIAITKATIVRHVQRCLAGLAERLGAQGTLEQNYIPRLENDTKGVVIAEGDLVPLCSKVFTELLQGQYRVPIPTPEESLLARHASSRLAECTEALSQAGGTRSADFTSVILPQAQPVIEAIGHAIAYAAAVKANLPKPILDIYESSIIGQDPAWYSEHGMPRTAQRIREDKAVSSFIPELPKFLSALKIENYVAAPVVSDARWKAYLSLLIVYSGHASPSELVSCSTIPETMARM</sequence>
<reference evidence="2" key="2">
    <citation type="submission" date="2015-01" db="EMBL/GenBank/DDBJ databases">
        <title>Evolutionary Origins and Diversification of the Mycorrhizal Mutualists.</title>
        <authorList>
            <consortium name="DOE Joint Genome Institute"/>
            <consortium name="Mycorrhizal Genomics Consortium"/>
            <person name="Kohler A."/>
            <person name="Kuo A."/>
            <person name="Nagy L.G."/>
            <person name="Floudas D."/>
            <person name="Copeland A."/>
            <person name="Barry K.W."/>
            <person name="Cichocki N."/>
            <person name="Veneault-Fourrey C."/>
            <person name="LaButti K."/>
            <person name="Lindquist E.A."/>
            <person name="Lipzen A."/>
            <person name="Lundell T."/>
            <person name="Morin E."/>
            <person name="Murat C."/>
            <person name="Riley R."/>
            <person name="Ohm R."/>
            <person name="Sun H."/>
            <person name="Tunlid A."/>
            <person name="Henrissat B."/>
            <person name="Grigoriev I.V."/>
            <person name="Hibbett D.S."/>
            <person name="Martin F."/>
        </authorList>
    </citation>
    <scope>NUCLEOTIDE SEQUENCE [LARGE SCALE GENOMIC DNA]</scope>
    <source>
        <strain evidence="2">F 1598</strain>
    </source>
</reference>
<dbReference type="PANTHER" id="PTHR10909:SF382">
    <property type="entry name" value="ACYL-COENZYME A OXIDASE"/>
    <property type="match status" value="1"/>
</dbReference>
<dbReference type="GO" id="GO:0033540">
    <property type="term" value="P:fatty acid beta-oxidation using acyl-CoA oxidase"/>
    <property type="evidence" value="ECO:0007669"/>
    <property type="project" value="TreeGrafter"/>
</dbReference>
<dbReference type="PANTHER" id="PTHR10909">
    <property type="entry name" value="ELECTRON TRANSPORT OXIDOREDUCTASE"/>
    <property type="match status" value="1"/>
</dbReference>
<dbReference type="Gene3D" id="2.40.110.10">
    <property type="entry name" value="Butyryl-CoA Dehydrogenase, subunit A, domain 2"/>
    <property type="match status" value="1"/>
</dbReference>
<keyword evidence="2" id="KW-1185">Reference proteome</keyword>
<dbReference type="OrthoDB" id="538336at2759"/>
<reference evidence="1 2" key="1">
    <citation type="submission" date="2014-04" db="EMBL/GenBank/DDBJ databases">
        <authorList>
            <consortium name="DOE Joint Genome Institute"/>
            <person name="Kuo A."/>
            <person name="Tarkka M."/>
            <person name="Buscot F."/>
            <person name="Kohler A."/>
            <person name="Nagy L.G."/>
            <person name="Floudas D."/>
            <person name="Copeland A."/>
            <person name="Barry K.W."/>
            <person name="Cichocki N."/>
            <person name="Veneault-Fourrey C."/>
            <person name="LaButti K."/>
            <person name="Lindquist E.A."/>
            <person name="Lipzen A."/>
            <person name="Lundell T."/>
            <person name="Morin E."/>
            <person name="Murat C."/>
            <person name="Sun H."/>
            <person name="Tunlid A."/>
            <person name="Henrissat B."/>
            <person name="Grigoriev I.V."/>
            <person name="Hibbett D.S."/>
            <person name="Martin F."/>
            <person name="Nordberg H.P."/>
            <person name="Cantor M.N."/>
            <person name="Hua S.X."/>
        </authorList>
    </citation>
    <scope>NUCLEOTIDE SEQUENCE [LARGE SCALE GENOMIC DNA]</scope>
    <source>
        <strain evidence="1 2">F 1598</strain>
    </source>
</reference>
<dbReference type="AlphaFoldDB" id="A0A0C3AST2"/>
<dbReference type="InterPro" id="IPR036250">
    <property type="entry name" value="AcylCo_DH-like_C"/>
</dbReference>
<dbReference type="InParanoid" id="A0A0C3AST2"/>
<protein>
    <recommendedName>
        <fullName evidence="3">Acyl-CoA oxidase</fullName>
    </recommendedName>
</protein>
<organism evidence="1 2">
    <name type="scientific">Piloderma croceum (strain F 1598)</name>
    <dbReference type="NCBI Taxonomy" id="765440"/>
    <lineage>
        <taxon>Eukaryota</taxon>
        <taxon>Fungi</taxon>
        <taxon>Dikarya</taxon>
        <taxon>Basidiomycota</taxon>
        <taxon>Agaricomycotina</taxon>
        <taxon>Agaricomycetes</taxon>
        <taxon>Agaricomycetidae</taxon>
        <taxon>Atheliales</taxon>
        <taxon>Atheliaceae</taxon>
        <taxon>Piloderma</taxon>
    </lineage>
</organism>
<evidence type="ECO:0008006" key="3">
    <source>
        <dbReference type="Google" id="ProtNLM"/>
    </source>
</evidence>
<dbReference type="HOGENOM" id="CLU_028041_1_0_1"/>
<dbReference type="GO" id="GO:0005777">
    <property type="term" value="C:peroxisome"/>
    <property type="evidence" value="ECO:0007669"/>
    <property type="project" value="InterPro"/>
</dbReference>
<dbReference type="STRING" id="765440.A0A0C3AST2"/>
<evidence type="ECO:0000313" key="2">
    <source>
        <dbReference type="Proteomes" id="UP000054166"/>
    </source>
</evidence>
<dbReference type="InterPro" id="IPR009100">
    <property type="entry name" value="AcylCoA_DH/oxidase_NM_dom_sf"/>
</dbReference>
<dbReference type="InterPro" id="IPR012258">
    <property type="entry name" value="Acyl-CoA_oxidase"/>
</dbReference>
<evidence type="ECO:0000313" key="1">
    <source>
        <dbReference type="EMBL" id="KIM77008.1"/>
    </source>
</evidence>
<gene>
    <name evidence="1" type="ORF">PILCRDRAFT_77167</name>
</gene>
<dbReference type="GO" id="GO:0005504">
    <property type="term" value="F:fatty acid binding"/>
    <property type="evidence" value="ECO:0007669"/>
    <property type="project" value="TreeGrafter"/>
</dbReference>